<dbReference type="GO" id="GO:0050660">
    <property type="term" value="F:flavin adenine dinucleotide binding"/>
    <property type="evidence" value="ECO:0007669"/>
    <property type="project" value="InterPro"/>
</dbReference>
<dbReference type="PANTHER" id="PTHR34934">
    <property type="entry name" value="FLAVIN-DEPENDENT THYMIDYLATE SYNTHASE"/>
    <property type="match status" value="1"/>
</dbReference>
<sequence length="323" mass="38357">MEDLKKFKEKQKKLKYFLLNNADFSELPAYIIFSYLGARVCYSSSHPLFIFNEEKFRNPEKFKNFLIHLKRMKHYSIFAHTPIPVRIDKLGSEEKFLLASMFFKVFWPVDEKSRYAIFNLRHLAEVLENEEFEKIISIDPYLKGIEVTVIKSGSVTFKGRLSKVLENLLEKNKNDIFAKQEIIILRKTNENKISWIGVIAHNFSRIFSHQFVRHTWLNFNQRSHRYTSVDRFVVPEVFNKDAVKRYCEIIKKCMNCYKEFFDKGIKREWARFVIPQGCATTVFATGPKMAWKDFVEKRNIPQAQGEIRNFASILQKIIFANKF</sequence>
<dbReference type="InterPro" id="IPR003669">
    <property type="entry name" value="Thymidylate_synthase_ThyX"/>
</dbReference>
<dbReference type="PANTHER" id="PTHR34934:SF1">
    <property type="entry name" value="FLAVIN-DEPENDENT THYMIDYLATE SYNTHASE"/>
    <property type="match status" value="1"/>
</dbReference>
<name>A0A2N7PM61_9BACT</name>
<evidence type="ECO:0000313" key="2">
    <source>
        <dbReference type="Proteomes" id="UP000235460"/>
    </source>
</evidence>
<dbReference type="GO" id="GO:0006231">
    <property type="term" value="P:dTMP biosynthetic process"/>
    <property type="evidence" value="ECO:0007669"/>
    <property type="project" value="InterPro"/>
</dbReference>
<dbReference type="GO" id="GO:0004799">
    <property type="term" value="F:thymidylate synthase activity"/>
    <property type="evidence" value="ECO:0007669"/>
    <property type="project" value="TreeGrafter"/>
</dbReference>
<dbReference type="CDD" id="cd20175">
    <property type="entry name" value="ThyX"/>
    <property type="match status" value="1"/>
</dbReference>
<dbReference type="InterPro" id="IPR036098">
    <property type="entry name" value="Thymidylate_synthase_ThyX_sf"/>
</dbReference>
<dbReference type="Gene3D" id="3.30.1360.170">
    <property type="match status" value="1"/>
</dbReference>
<evidence type="ECO:0008006" key="3">
    <source>
        <dbReference type="Google" id="ProtNLM"/>
    </source>
</evidence>
<comment type="caution">
    <text evidence="1">The sequence shown here is derived from an EMBL/GenBank/DDBJ whole genome shotgun (WGS) entry which is preliminary data.</text>
</comment>
<evidence type="ECO:0000313" key="1">
    <source>
        <dbReference type="EMBL" id="PMP65657.1"/>
    </source>
</evidence>
<dbReference type="Pfam" id="PF02511">
    <property type="entry name" value="Thy1"/>
    <property type="match status" value="1"/>
</dbReference>
<accession>A0A2N7PM61</accession>
<gene>
    <name evidence="1" type="ORF">C0190_06510</name>
</gene>
<proteinExistence type="predicted"/>
<dbReference type="AlphaFoldDB" id="A0A2N7PM61"/>
<dbReference type="SUPFAM" id="SSF69796">
    <property type="entry name" value="Thymidylate synthase-complementing protein Thy1"/>
    <property type="match status" value="1"/>
</dbReference>
<dbReference type="Proteomes" id="UP000235460">
    <property type="component" value="Unassembled WGS sequence"/>
</dbReference>
<dbReference type="GO" id="GO:0050797">
    <property type="term" value="F:thymidylate synthase (FAD) activity"/>
    <property type="evidence" value="ECO:0007669"/>
    <property type="project" value="InterPro"/>
</dbReference>
<dbReference type="EMBL" id="PNIK01000092">
    <property type="protein sequence ID" value="PMP65657.1"/>
    <property type="molecule type" value="Genomic_DNA"/>
</dbReference>
<dbReference type="GO" id="GO:0070402">
    <property type="term" value="F:NADPH binding"/>
    <property type="evidence" value="ECO:0007669"/>
    <property type="project" value="TreeGrafter"/>
</dbReference>
<reference evidence="1 2" key="1">
    <citation type="submission" date="2018-01" db="EMBL/GenBank/DDBJ databases">
        <title>Metagenomic assembled genomes from two thermal pools in the Uzon Caldera, Kamchatka, Russia.</title>
        <authorList>
            <person name="Wilkins L."/>
            <person name="Ettinger C."/>
        </authorList>
    </citation>
    <scope>NUCLEOTIDE SEQUENCE [LARGE SCALE GENOMIC DNA]</scope>
    <source>
        <strain evidence="1">ZAV-08</strain>
    </source>
</reference>
<organism evidence="1 2">
    <name type="scientific">Thermodesulfobacterium geofontis</name>
    <dbReference type="NCBI Taxonomy" id="1295609"/>
    <lineage>
        <taxon>Bacteria</taxon>
        <taxon>Pseudomonadati</taxon>
        <taxon>Thermodesulfobacteriota</taxon>
        <taxon>Thermodesulfobacteria</taxon>
        <taxon>Thermodesulfobacteriales</taxon>
        <taxon>Thermodesulfobacteriaceae</taxon>
        <taxon>Thermodesulfobacterium</taxon>
    </lineage>
</organism>
<dbReference type="PROSITE" id="PS51331">
    <property type="entry name" value="THYX"/>
    <property type="match status" value="1"/>
</dbReference>
<protein>
    <recommendedName>
        <fullName evidence="3">FAD-dependent thymidylate synthase</fullName>
    </recommendedName>
</protein>